<evidence type="ECO:0000256" key="5">
    <source>
        <dbReference type="SAM" id="MobiDB-lite"/>
    </source>
</evidence>
<evidence type="ECO:0000256" key="4">
    <source>
        <dbReference type="PROSITE-ProRule" id="PRU00094"/>
    </source>
</evidence>
<dbReference type="AlphaFoldDB" id="A0A1E5RP40"/>
<dbReference type="GO" id="GO:0006355">
    <property type="term" value="P:regulation of DNA-templated transcription"/>
    <property type="evidence" value="ECO:0007669"/>
    <property type="project" value="InterPro"/>
</dbReference>
<name>A0A1E5RP40_9ASCO</name>
<accession>A0A1E5RP40</accession>
<dbReference type="Proteomes" id="UP000095728">
    <property type="component" value="Unassembled WGS sequence"/>
</dbReference>
<dbReference type="OrthoDB" id="2162994at2759"/>
<feature type="region of interest" description="Disordered" evidence="5">
    <location>
        <begin position="146"/>
        <end position="170"/>
    </location>
</feature>
<feature type="compositionally biased region" description="Basic and acidic residues" evidence="5">
    <location>
        <begin position="149"/>
        <end position="170"/>
    </location>
</feature>
<feature type="region of interest" description="Disordered" evidence="5">
    <location>
        <begin position="308"/>
        <end position="332"/>
    </location>
</feature>
<evidence type="ECO:0000256" key="1">
    <source>
        <dbReference type="ARBA" id="ARBA00022723"/>
    </source>
</evidence>
<dbReference type="InterPro" id="IPR000679">
    <property type="entry name" value="Znf_GATA"/>
</dbReference>
<proteinExistence type="predicted"/>
<organism evidence="7 8">
    <name type="scientific">Hanseniaspora osmophila</name>
    <dbReference type="NCBI Taxonomy" id="56408"/>
    <lineage>
        <taxon>Eukaryota</taxon>
        <taxon>Fungi</taxon>
        <taxon>Dikarya</taxon>
        <taxon>Ascomycota</taxon>
        <taxon>Saccharomycotina</taxon>
        <taxon>Saccharomycetes</taxon>
        <taxon>Saccharomycodales</taxon>
        <taxon>Saccharomycodaceae</taxon>
        <taxon>Hanseniaspora</taxon>
    </lineage>
</organism>
<keyword evidence="2 4" id="KW-0863">Zinc-finger</keyword>
<reference evidence="8" key="1">
    <citation type="journal article" date="2016" name="Genome Announc.">
        <title>Genome sequences of three species of Hanseniaspora isolated from spontaneous wine fermentations.</title>
        <authorList>
            <person name="Sternes P.R."/>
            <person name="Lee D."/>
            <person name="Kutyna D.R."/>
            <person name="Borneman A.R."/>
        </authorList>
    </citation>
    <scope>NUCLEOTIDE SEQUENCE [LARGE SCALE GENOMIC DNA]</scope>
    <source>
        <strain evidence="8">AWRI3579</strain>
    </source>
</reference>
<evidence type="ECO:0000256" key="2">
    <source>
        <dbReference type="ARBA" id="ARBA00022771"/>
    </source>
</evidence>
<dbReference type="PROSITE" id="PS50114">
    <property type="entry name" value="GATA_ZN_FINGER_2"/>
    <property type="match status" value="1"/>
</dbReference>
<evidence type="ECO:0000313" key="8">
    <source>
        <dbReference type="Proteomes" id="UP000095728"/>
    </source>
</evidence>
<dbReference type="PROSITE" id="PS00344">
    <property type="entry name" value="GATA_ZN_FINGER_1"/>
    <property type="match status" value="1"/>
</dbReference>
<dbReference type="InParanoid" id="A0A1E5RP40"/>
<keyword evidence="3" id="KW-0862">Zinc</keyword>
<keyword evidence="1" id="KW-0479">Metal-binding</keyword>
<dbReference type="GO" id="GO:0008270">
    <property type="term" value="F:zinc ion binding"/>
    <property type="evidence" value="ECO:0007669"/>
    <property type="project" value="UniProtKB-KW"/>
</dbReference>
<dbReference type="GO" id="GO:0043565">
    <property type="term" value="F:sequence-specific DNA binding"/>
    <property type="evidence" value="ECO:0007669"/>
    <property type="project" value="InterPro"/>
</dbReference>
<evidence type="ECO:0000259" key="6">
    <source>
        <dbReference type="PROSITE" id="PS50114"/>
    </source>
</evidence>
<dbReference type="STRING" id="56408.A0A1E5RP40"/>
<sequence length="332" mass="37360">MPPDTDATLKFNLAQSPKLVLLLPDIKDPANGPLASNKPPTFKKSPRNSITLEMTRSELSVHSPDLRCRLLKRCSSDLGTQFSFKEQTTSVRSSHSCLVAPSSSHYTNTSFSSSSGSSGTLLRDKYSLSSSTSSLASIDRILSTSSPCRPEKIRPNYKSSKDELNSETEKHKCLNSKQNMLKLKVHKKNAPKPKQIRTHGLCLHCGPAATAEWRQGPYGLRSLCNSCGTYYNKLVNTIIALFNCSRNEAIRKANLVMYYMKYKLKRTDRESRKAIKALPYDAKWEDKVREVVPFKMDKDFFVITEKSHDKNGIRKVRTRNSKSSEDEISGLK</sequence>
<protein>
    <recommendedName>
        <fullName evidence="6">GATA-type domain-containing protein</fullName>
    </recommendedName>
</protein>
<feature type="region of interest" description="Disordered" evidence="5">
    <location>
        <begin position="101"/>
        <end position="123"/>
    </location>
</feature>
<evidence type="ECO:0000256" key="3">
    <source>
        <dbReference type="ARBA" id="ARBA00022833"/>
    </source>
</evidence>
<dbReference type="CDD" id="cd00202">
    <property type="entry name" value="ZnF_GATA"/>
    <property type="match status" value="1"/>
</dbReference>
<dbReference type="PANTHER" id="PTHR45658">
    <property type="entry name" value="GATA TRANSCRIPTION FACTOR"/>
    <property type="match status" value="1"/>
</dbReference>
<keyword evidence="8" id="KW-1185">Reference proteome</keyword>
<dbReference type="InterPro" id="IPR013088">
    <property type="entry name" value="Znf_NHR/GATA"/>
</dbReference>
<dbReference type="SMART" id="SM00401">
    <property type="entry name" value="ZnF_GATA"/>
    <property type="match status" value="1"/>
</dbReference>
<comment type="caution">
    <text evidence="7">The sequence shown here is derived from an EMBL/GenBank/DDBJ whole genome shotgun (WGS) entry which is preliminary data.</text>
</comment>
<dbReference type="Pfam" id="PF00320">
    <property type="entry name" value="GATA"/>
    <property type="match status" value="1"/>
</dbReference>
<dbReference type="SUPFAM" id="SSF57716">
    <property type="entry name" value="Glucocorticoid receptor-like (DNA-binding domain)"/>
    <property type="match status" value="1"/>
</dbReference>
<feature type="compositionally biased region" description="Low complexity" evidence="5">
    <location>
        <begin position="102"/>
        <end position="120"/>
    </location>
</feature>
<gene>
    <name evidence="7" type="ORF">AWRI3579_g962</name>
</gene>
<dbReference type="Gene3D" id="3.30.50.10">
    <property type="entry name" value="Erythroid Transcription Factor GATA-1, subunit A"/>
    <property type="match status" value="1"/>
</dbReference>
<dbReference type="InterPro" id="IPR051140">
    <property type="entry name" value="GATA_TF"/>
</dbReference>
<dbReference type="EMBL" id="LPNM01000005">
    <property type="protein sequence ID" value="OEJ88473.1"/>
    <property type="molecule type" value="Genomic_DNA"/>
</dbReference>
<evidence type="ECO:0000313" key="7">
    <source>
        <dbReference type="EMBL" id="OEJ88473.1"/>
    </source>
</evidence>
<feature type="domain" description="GATA-type" evidence="6">
    <location>
        <begin position="202"/>
        <end position="231"/>
    </location>
</feature>